<sequence length="822" mass="93710">VKVLFEEDEGKKELIESHSSPEHIEKESPLEDNAQESPVSSTKGGNQSLQKLSPAEKQTAGEDETSVSSVSKQQEDKEAMRPSCSVEQSDVEANTEPASTRQENRNQEFGAPSTPTSSLPPRRSLTRSITPRRILLEEEAKRLRERERKRREEDSEIVRSISNIDGVAGLDTLHSRPQSRQPISTPLLSVWRREAERVSKEVMETTAGLNEDALPPEHIHPHTPASTLFSQQGDMNDISPVPAPMVSSIRARIEGELRAEQEARYASLTHEQERVSSHRIHSITEQLREHYEETMRVRVRRARDEGFKEGKSLGEKSLRTGMQDVERRVVEAEAARTVAESMYKDLLPLVGEQKHDQKKNGEPEQSKLAALVEENVDLKRRLVIAEKELEKVVPNDVVEQEQESSKVDLSQYYTQEDIDKIRAEAEARSNRAVAEMKQKILIEAEKQITIAVESVESSAIQELERAEEKAKQAQENEVLMRQHLEREEAKLKAEREELKRKIKEFEKVAAVGSVQASSIQELEREEPKTSVQPEESEKMMKEEVEKVATVESLESVVTSTIQELEHIEEKDNQAQEHDTNEVLIPHLPDHKKSIASNADREESEGKSEDDNQVHTEEMDEEKDEEEMNSFVEIEYIVEEDEEEDDGNAIHSKHKGEKEDNVPPERTKTPVSVLRTFEEGKGVGDLKGDPGIYSPPPPVKPTPSMSSDNPSDIPPKPNESASKPDTKEEESEGESVEDIDALFDADMYEEIEEVEELDDDAYEEYLKKKADKKKEEEAEKVKIELEKQKRLREETQRIKEQRRQEQERQDNQSKPKEQEVKSK</sequence>
<feature type="region of interest" description="Disordered" evidence="2">
    <location>
        <begin position="785"/>
        <end position="822"/>
    </location>
</feature>
<comment type="caution">
    <text evidence="3">The sequence shown here is derived from an EMBL/GenBank/DDBJ whole genome shotgun (WGS) entry which is preliminary data.</text>
</comment>
<feature type="compositionally biased region" description="Basic and acidic residues" evidence="2">
    <location>
        <begin position="535"/>
        <end position="547"/>
    </location>
</feature>
<feature type="compositionally biased region" description="Basic and acidic residues" evidence="2">
    <location>
        <begin position="9"/>
        <end position="29"/>
    </location>
</feature>
<feature type="compositionally biased region" description="Basic and acidic residues" evidence="2">
    <location>
        <begin position="134"/>
        <end position="157"/>
    </location>
</feature>
<feature type="compositionally biased region" description="Polar residues" evidence="2">
    <location>
        <begin position="35"/>
        <end position="51"/>
    </location>
</feature>
<feature type="compositionally biased region" description="Basic and acidic residues" evidence="2">
    <location>
        <begin position="655"/>
        <end position="667"/>
    </location>
</feature>
<organism evidence="3 4">
    <name type="scientific">Aduncisulcus paluster</name>
    <dbReference type="NCBI Taxonomy" id="2918883"/>
    <lineage>
        <taxon>Eukaryota</taxon>
        <taxon>Metamonada</taxon>
        <taxon>Carpediemonas-like organisms</taxon>
        <taxon>Aduncisulcus</taxon>
    </lineage>
</organism>
<dbReference type="Proteomes" id="UP001057375">
    <property type="component" value="Unassembled WGS sequence"/>
</dbReference>
<feature type="compositionally biased region" description="Basic and acidic residues" evidence="2">
    <location>
        <begin position="568"/>
        <end position="580"/>
    </location>
</feature>
<reference evidence="3" key="1">
    <citation type="submission" date="2022-03" db="EMBL/GenBank/DDBJ databases">
        <title>Draft genome sequence of Aduncisulcus paluster, a free-living microaerophilic Fornicata.</title>
        <authorList>
            <person name="Yuyama I."/>
            <person name="Kume K."/>
            <person name="Tamura T."/>
            <person name="Inagaki Y."/>
            <person name="Hashimoto T."/>
        </authorList>
    </citation>
    <scope>NUCLEOTIDE SEQUENCE</scope>
    <source>
        <strain evidence="3">NY0171</strain>
    </source>
</reference>
<feature type="compositionally biased region" description="Acidic residues" evidence="2">
    <location>
        <begin position="617"/>
        <end position="627"/>
    </location>
</feature>
<keyword evidence="4" id="KW-1185">Reference proteome</keyword>
<feature type="region of interest" description="Disordered" evidence="2">
    <location>
        <begin position="1"/>
        <end position="181"/>
    </location>
</feature>
<feature type="compositionally biased region" description="Basic and acidic residues" evidence="2">
    <location>
        <begin position="675"/>
        <end position="687"/>
    </location>
</feature>
<feature type="coiled-coil region" evidence="1">
    <location>
        <begin position="456"/>
        <end position="508"/>
    </location>
</feature>
<proteinExistence type="predicted"/>
<feature type="non-terminal residue" evidence="3">
    <location>
        <position position="822"/>
    </location>
</feature>
<keyword evidence="1" id="KW-0175">Coiled coil</keyword>
<name>A0ABQ5JXV3_9EUKA</name>
<evidence type="ECO:0000313" key="3">
    <source>
        <dbReference type="EMBL" id="GKT16423.1"/>
    </source>
</evidence>
<feature type="compositionally biased region" description="Acidic residues" evidence="2">
    <location>
        <begin position="726"/>
        <end position="746"/>
    </location>
</feature>
<dbReference type="EMBL" id="BQXS01011757">
    <property type="protein sequence ID" value="GKT16423.1"/>
    <property type="molecule type" value="Genomic_DNA"/>
</dbReference>
<feature type="region of interest" description="Disordered" evidence="2">
    <location>
        <begin position="568"/>
        <end position="746"/>
    </location>
</feature>
<feature type="non-terminal residue" evidence="3">
    <location>
        <position position="1"/>
    </location>
</feature>
<protein>
    <submittedName>
        <fullName evidence="3">Uncharacterized protein</fullName>
    </submittedName>
</protein>
<feature type="compositionally biased region" description="Basic and acidic residues" evidence="2">
    <location>
        <begin position="587"/>
        <end position="616"/>
    </location>
</feature>
<evidence type="ECO:0000256" key="2">
    <source>
        <dbReference type="SAM" id="MobiDB-lite"/>
    </source>
</evidence>
<evidence type="ECO:0000256" key="1">
    <source>
        <dbReference type="SAM" id="Coils"/>
    </source>
</evidence>
<feature type="compositionally biased region" description="Polar residues" evidence="2">
    <location>
        <begin position="85"/>
        <end position="101"/>
    </location>
</feature>
<feature type="region of interest" description="Disordered" evidence="2">
    <location>
        <begin position="516"/>
        <end position="547"/>
    </location>
</feature>
<feature type="compositionally biased region" description="Acidic residues" evidence="2">
    <location>
        <begin position="635"/>
        <end position="646"/>
    </location>
</feature>
<feature type="compositionally biased region" description="Low complexity" evidence="2">
    <location>
        <begin position="112"/>
        <end position="128"/>
    </location>
</feature>
<accession>A0ABQ5JXV3</accession>
<evidence type="ECO:0000313" key="4">
    <source>
        <dbReference type="Proteomes" id="UP001057375"/>
    </source>
</evidence>
<gene>
    <name evidence="3" type="ORF">ADUPG1_010916</name>
</gene>